<dbReference type="RefSeq" id="WP_045970720.1">
    <property type="nucleotide sequence ID" value="NZ_CAWMED010000001.1"/>
</dbReference>
<dbReference type="AlphaFoldDB" id="A0A068QSP7"/>
<dbReference type="EMBL" id="FO704550">
    <property type="protein sequence ID" value="CDG17794.1"/>
    <property type="molecule type" value="Genomic_DNA"/>
</dbReference>
<reference evidence="2 4" key="2">
    <citation type="submission" date="2019-07" db="EMBL/GenBank/DDBJ databases">
        <title>Genomic Encyclopedia of Type Strains, Phase I: the one thousand microbial genomes (KMG-I) project.</title>
        <authorList>
            <person name="Kyrpides N."/>
        </authorList>
    </citation>
    <scope>NUCLEOTIDE SEQUENCE [LARGE SCALE GENOMIC DNA]</scope>
    <source>
        <strain evidence="2 4">DSM 17909</strain>
    </source>
</reference>
<reference evidence="1 3" key="1">
    <citation type="submission" date="2013-07" db="EMBL/GenBank/DDBJ databases">
        <authorList>
            <person name="Genoscope - CEA"/>
        </authorList>
    </citation>
    <scope>NUCLEOTIDE SEQUENCE [LARGE SCALE GENOMIC DNA]</scope>
    <source>
        <strain evidence="1">FRM16</strain>
        <strain evidence="3">FRM16 / DSM 17909</strain>
    </source>
</reference>
<dbReference type="KEGG" id="xdo:XDD1_2095"/>
<sequence length="103" mass="11588">MASYLIRVELSGTGPEGYEKLHKRMTANQFSQSIRFPNGKWHRLPSGTYIGHSTMESIQLAEKIKSMAIPFSDRDPAIFVCTYSNWSASLYPEKPRTESGSGE</sequence>
<evidence type="ECO:0000313" key="4">
    <source>
        <dbReference type="Proteomes" id="UP000324170"/>
    </source>
</evidence>
<evidence type="ECO:0000313" key="2">
    <source>
        <dbReference type="EMBL" id="TYP10785.1"/>
    </source>
</evidence>
<keyword evidence="4" id="KW-1185">Reference proteome</keyword>
<proteinExistence type="predicted"/>
<dbReference type="InterPro" id="IPR038241">
    <property type="entry name" value="GhoS_sf"/>
</dbReference>
<name>A0A068QSP7_9GAMM</name>
<accession>A0A068QSP7</accession>
<dbReference type="OrthoDB" id="330204at2"/>
<dbReference type="HOGENOM" id="CLU_182316_0_0_6"/>
<dbReference type="EMBL" id="VNHN01000014">
    <property type="protein sequence ID" value="TYP10785.1"/>
    <property type="molecule type" value="Genomic_DNA"/>
</dbReference>
<dbReference type="Proteomes" id="UP000324170">
    <property type="component" value="Unassembled WGS sequence"/>
</dbReference>
<dbReference type="Proteomes" id="UP000032721">
    <property type="component" value="Chromosome"/>
</dbReference>
<organism evidence="1 3">
    <name type="scientific">Xenorhabdus doucetiae</name>
    <dbReference type="NCBI Taxonomy" id="351671"/>
    <lineage>
        <taxon>Bacteria</taxon>
        <taxon>Pseudomonadati</taxon>
        <taxon>Pseudomonadota</taxon>
        <taxon>Gammaproteobacteria</taxon>
        <taxon>Enterobacterales</taxon>
        <taxon>Morganellaceae</taxon>
        <taxon>Xenorhabdus</taxon>
    </lineage>
</organism>
<evidence type="ECO:0000313" key="3">
    <source>
        <dbReference type="Proteomes" id="UP000032721"/>
    </source>
</evidence>
<dbReference type="GO" id="GO:0004521">
    <property type="term" value="F:RNA endonuclease activity"/>
    <property type="evidence" value="ECO:0007669"/>
    <property type="project" value="InterPro"/>
</dbReference>
<dbReference type="Gene3D" id="3.30.70.2360">
    <property type="match status" value="1"/>
</dbReference>
<evidence type="ECO:0000313" key="1">
    <source>
        <dbReference type="EMBL" id="CDG17794.1"/>
    </source>
</evidence>
<gene>
    <name evidence="2" type="ORF">LY16_01169</name>
    <name evidence="1" type="ORF">XDD1_2095</name>
</gene>
<protein>
    <submittedName>
        <fullName evidence="2">Uncharacterized protein DUF2622</fullName>
    </submittedName>
</protein>